<evidence type="ECO:0000256" key="1">
    <source>
        <dbReference type="SAM" id="MobiDB-lite"/>
    </source>
</evidence>
<comment type="caution">
    <text evidence="3">The sequence shown here is derived from an EMBL/GenBank/DDBJ whole genome shotgun (WGS) entry which is preliminary data.</text>
</comment>
<reference evidence="3 4" key="1">
    <citation type="journal article" date="2011" name="Plasmid">
        <title>Streptomyces turgidiscabies Car8 contains a modular pathogenicity island that shares virulence genes with other actinobacterial plant pathogens.</title>
        <authorList>
            <person name="Huguet-Tapia J.C."/>
            <person name="Badger J.H."/>
            <person name="Loria R."/>
            <person name="Pettis G.S."/>
        </authorList>
    </citation>
    <scope>NUCLEOTIDE SEQUENCE [LARGE SCALE GENOMIC DNA]</scope>
    <source>
        <strain evidence="3 4">Car8</strain>
    </source>
</reference>
<dbReference type="Proteomes" id="UP000010931">
    <property type="component" value="Unassembled WGS sequence"/>
</dbReference>
<evidence type="ECO:0000256" key="2">
    <source>
        <dbReference type="SAM" id="Phobius"/>
    </source>
</evidence>
<dbReference type="GeneID" id="97403038"/>
<dbReference type="STRING" id="85558.T45_07316"/>
<protein>
    <submittedName>
        <fullName evidence="3">Uncharacterized protein</fullName>
    </submittedName>
</protein>
<dbReference type="PATRIC" id="fig|698760.3.peg.6894"/>
<feature type="transmembrane region" description="Helical" evidence="2">
    <location>
        <begin position="53"/>
        <end position="74"/>
    </location>
</feature>
<name>L7EZ08_STRT8</name>
<keyword evidence="2" id="KW-1133">Transmembrane helix</keyword>
<gene>
    <name evidence="3" type="ORF">STRTUCAR8_04629</name>
</gene>
<evidence type="ECO:0000313" key="3">
    <source>
        <dbReference type="EMBL" id="ELP64267.1"/>
    </source>
</evidence>
<dbReference type="AlphaFoldDB" id="L7EZ08"/>
<sequence length="228" mass="25670">MTSRGKQRLITDRLGIHAEAAEWCWIDKIPQPPADVLQAAGNPRLRPARLPPLGMVGAVLGAPFIPIITLLSLLSDAEEAVKRSLGTKEEKERWQARKDDDRRRDATIAEQGLDQVFDGNWGGNAGQFLLSWYGHSTHHQRMLLATEDGIALAAPPKRVSVGREKHMQIVARIPATEATLVDPFSGEFETRLLLIRFRDGSWLRVDTEELRSELHMHVLRQPLPDNWD</sequence>
<evidence type="ECO:0000313" key="4">
    <source>
        <dbReference type="Proteomes" id="UP000010931"/>
    </source>
</evidence>
<keyword evidence="2" id="KW-0472">Membrane</keyword>
<organism evidence="3 4">
    <name type="scientific">Streptomyces turgidiscabies (strain Car8)</name>
    <dbReference type="NCBI Taxonomy" id="698760"/>
    <lineage>
        <taxon>Bacteria</taxon>
        <taxon>Bacillati</taxon>
        <taxon>Actinomycetota</taxon>
        <taxon>Actinomycetes</taxon>
        <taxon>Kitasatosporales</taxon>
        <taxon>Streptomycetaceae</taxon>
        <taxon>Streptomyces</taxon>
    </lineage>
</organism>
<dbReference type="RefSeq" id="WP_006380740.1">
    <property type="nucleotide sequence ID" value="NZ_AEJB01000465.1"/>
</dbReference>
<keyword evidence="2" id="KW-0812">Transmembrane</keyword>
<keyword evidence="4" id="KW-1185">Reference proteome</keyword>
<accession>L7EZ08</accession>
<dbReference type="EMBL" id="AEJB01000465">
    <property type="protein sequence ID" value="ELP64267.1"/>
    <property type="molecule type" value="Genomic_DNA"/>
</dbReference>
<feature type="region of interest" description="Disordered" evidence="1">
    <location>
        <begin position="84"/>
        <end position="103"/>
    </location>
</feature>
<proteinExistence type="predicted"/>